<accession>A0A2S9RT41</accession>
<dbReference type="Proteomes" id="UP000238532">
    <property type="component" value="Unassembled WGS sequence"/>
</dbReference>
<reference evidence="1 2" key="1">
    <citation type="submission" date="2017-04" db="EMBL/GenBank/DDBJ databases">
        <title>Haemophilus influenzae in COPD genome sequencing project.</title>
        <authorList>
            <person name="Murphy T.F."/>
            <person name="Kong Y."/>
            <person name="Nadendla S."/>
            <person name="Tettelin H."/>
            <person name="Pettigrew M."/>
        </authorList>
    </citation>
    <scope>NUCLEOTIDE SEQUENCE [LARGE SCALE GENOMIC DNA]</scope>
    <source>
        <strain evidence="1 2">56P127H1</strain>
    </source>
</reference>
<proteinExistence type="predicted"/>
<dbReference type="EMBL" id="NEBY01000002">
    <property type="protein sequence ID" value="PRJ68518.1"/>
    <property type="molecule type" value="Genomic_DNA"/>
</dbReference>
<name>A0A2S9RT41_HAEIF</name>
<protein>
    <submittedName>
        <fullName evidence="1">Uncharacterized protein</fullName>
    </submittedName>
</protein>
<gene>
    <name evidence="1" type="ORF">BV102_00596</name>
</gene>
<evidence type="ECO:0000313" key="2">
    <source>
        <dbReference type="Proteomes" id="UP000238532"/>
    </source>
</evidence>
<dbReference type="AlphaFoldDB" id="A0A2S9RT41"/>
<evidence type="ECO:0000313" key="1">
    <source>
        <dbReference type="EMBL" id="PRJ68518.1"/>
    </source>
</evidence>
<sequence>MQRGKRKNHVLLINIVLLDAFFPHLNLNGNESFPPLKSQSVIYYNKEYSGNGVLLRKIWREIHHRLVLPNSLQCHQVNEHSYQKPKPSLGEPHWFQNEQPDPFHLRQNPFDPHKICQFFHLQCKKVPFLILLVHCGLFLVSANHNNFARYTQCLMQFSFFTFWLNKVRLW</sequence>
<comment type="caution">
    <text evidence="1">The sequence shown here is derived from an EMBL/GenBank/DDBJ whole genome shotgun (WGS) entry which is preliminary data.</text>
</comment>
<organism evidence="1 2">
    <name type="scientific">Haemophilus influenzae</name>
    <dbReference type="NCBI Taxonomy" id="727"/>
    <lineage>
        <taxon>Bacteria</taxon>
        <taxon>Pseudomonadati</taxon>
        <taxon>Pseudomonadota</taxon>
        <taxon>Gammaproteobacteria</taxon>
        <taxon>Pasteurellales</taxon>
        <taxon>Pasteurellaceae</taxon>
        <taxon>Haemophilus</taxon>
    </lineage>
</organism>